<dbReference type="GeneID" id="24106536"/>
<gene>
    <name evidence="2" type="ORF">PHSY_001235</name>
</gene>
<proteinExistence type="predicted"/>
<dbReference type="Proteomes" id="UP000014071">
    <property type="component" value="Unassembled WGS sequence"/>
</dbReference>
<evidence type="ECO:0000256" key="1">
    <source>
        <dbReference type="SAM" id="Phobius"/>
    </source>
</evidence>
<keyword evidence="1" id="KW-1133">Transmembrane helix</keyword>
<dbReference type="HOGENOM" id="CLU_2198109_0_0_1"/>
<keyword evidence="1" id="KW-0472">Membrane</keyword>
<accession>R9P6D5</accession>
<dbReference type="RefSeq" id="XP_012187257.1">
    <property type="nucleotide sequence ID" value="XM_012331867.1"/>
</dbReference>
<dbReference type="AlphaFoldDB" id="R9P6D5"/>
<evidence type="ECO:0000313" key="2">
    <source>
        <dbReference type="EMBL" id="GAC93670.1"/>
    </source>
</evidence>
<organism evidence="2 3">
    <name type="scientific">Pseudozyma hubeiensis (strain SY62)</name>
    <name type="common">Yeast</name>
    <dbReference type="NCBI Taxonomy" id="1305764"/>
    <lineage>
        <taxon>Eukaryota</taxon>
        <taxon>Fungi</taxon>
        <taxon>Dikarya</taxon>
        <taxon>Basidiomycota</taxon>
        <taxon>Ustilaginomycotina</taxon>
        <taxon>Ustilaginomycetes</taxon>
        <taxon>Ustilaginales</taxon>
        <taxon>Ustilaginaceae</taxon>
        <taxon>Pseudozyma</taxon>
    </lineage>
</organism>
<evidence type="ECO:0000313" key="3">
    <source>
        <dbReference type="Proteomes" id="UP000014071"/>
    </source>
</evidence>
<protein>
    <submittedName>
        <fullName evidence="2">Uncharacterized protein</fullName>
    </submittedName>
</protein>
<name>R9P6D5_PSEHS</name>
<sequence>MVLEIEETCTSCVWYWVVLVPVRDQLLEDGALRRRRRRESKLALGTVGLALVTSSFDPLFLDEGSSRKTRRISVCDAVTLASFGFIDGVAVHPVAITTILSTLASTDV</sequence>
<keyword evidence="1" id="KW-0812">Transmembrane</keyword>
<reference evidence="3" key="1">
    <citation type="journal article" date="2013" name="Genome Announc.">
        <title>Draft genome sequence of the basidiomycetous yeast-like fungus Pseudozyma hubeiensis SY62, which produces an abundant amount of the biosurfactant mannosylerythritol lipids.</title>
        <authorList>
            <person name="Konishi M."/>
            <person name="Hatada Y."/>
            <person name="Horiuchi J."/>
        </authorList>
    </citation>
    <scope>NUCLEOTIDE SEQUENCE [LARGE SCALE GENOMIC DNA]</scope>
    <source>
        <strain evidence="3">SY62</strain>
    </source>
</reference>
<keyword evidence="3" id="KW-1185">Reference proteome</keyword>
<feature type="transmembrane region" description="Helical" evidence="1">
    <location>
        <begin position="42"/>
        <end position="61"/>
    </location>
</feature>
<dbReference type="EMBL" id="DF238778">
    <property type="protein sequence ID" value="GAC93670.1"/>
    <property type="molecule type" value="Genomic_DNA"/>
</dbReference>